<protein>
    <recommendedName>
        <fullName evidence="7">tRNA (guanine-N(7)-)-methyltransferase</fullName>
        <ecNumber evidence="7">2.1.1.33</ecNumber>
    </recommendedName>
    <alternativeName>
        <fullName evidence="7">tRNA (guanine(46)-N(7))-methyltransferase</fullName>
    </alternativeName>
    <alternativeName>
        <fullName evidence="7">tRNA(m7G46)-methyltransferase</fullName>
    </alternativeName>
</protein>
<evidence type="ECO:0000256" key="1">
    <source>
        <dbReference type="ARBA" id="ARBA00000142"/>
    </source>
</evidence>
<feature type="binding site" evidence="7">
    <location>
        <position position="149"/>
    </location>
    <ligand>
        <name>substrate</name>
    </ligand>
</feature>
<keyword evidence="4 7" id="KW-0808">Transferase</keyword>
<evidence type="ECO:0000313" key="9">
    <source>
        <dbReference type="Proteomes" id="UP000236604"/>
    </source>
</evidence>
<dbReference type="UniPathway" id="UPA00989"/>
<dbReference type="PANTHER" id="PTHR23417">
    <property type="entry name" value="3-DEOXY-D-MANNO-OCTULOSONIC-ACID TRANSFERASE/TRNA GUANINE-N 7 - -METHYLTRANSFERASE"/>
    <property type="match status" value="1"/>
</dbReference>
<dbReference type="SUPFAM" id="SSF53335">
    <property type="entry name" value="S-adenosyl-L-methionine-dependent methyltransferases"/>
    <property type="match status" value="1"/>
</dbReference>
<feature type="binding site" evidence="7">
    <location>
        <position position="89"/>
    </location>
    <ligand>
        <name>S-adenosyl-L-methionine</name>
        <dbReference type="ChEBI" id="CHEBI:59789"/>
    </ligand>
</feature>
<dbReference type="InterPro" id="IPR003358">
    <property type="entry name" value="tRNA_(Gua-N-7)_MeTrfase_Trmb"/>
</dbReference>
<proteinExistence type="inferred from homology"/>
<dbReference type="CDD" id="cd02440">
    <property type="entry name" value="AdoMet_MTases"/>
    <property type="match status" value="1"/>
</dbReference>
<comment type="caution">
    <text evidence="8">The sequence shown here is derived from an EMBL/GenBank/DDBJ whole genome shotgun (WGS) entry which is preliminary data.</text>
</comment>
<evidence type="ECO:0000256" key="4">
    <source>
        <dbReference type="ARBA" id="ARBA00022679"/>
    </source>
</evidence>
<evidence type="ECO:0000256" key="6">
    <source>
        <dbReference type="ARBA" id="ARBA00022694"/>
    </source>
</evidence>
<evidence type="ECO:0000256" key="5">
    <source>
        <dbReference type="ARBA" id="ARBA00022691"/>
    </source>
</evidence>
<feature type="binding site" evidence="7">
    <location>
        <position position="37"/>
    </location>
    <ligand>
        <name>S-adenosyl-L-methionine</name>
        <dbReference type="ChEBI" id="CHEBI:59789"/>
    </ligand>
</feature>
<dbReference type="NCBIfam" id="TIGR00091">
    <property type="entry name" value="tRNA (guanosine(46)-N7)-methyltransferase TrmB"/>
    <property type="match status" value="1"/>
</dbReference>
<keyword evidence="3 7" id="KW-0489">Methyltransferase</keyword>
<dbReference type="GO" id="GO:0043527">
    <property type="term" value="C:tRNA methyltransferase complex"/>
    <property type="evidence" value="ECO:0007669"/>
    <property type="project" value="TreeGrafter"/>
</dbReference>
<dbReference type="GO" id="GO:0008176">
    <property type="term" value="F:tRNA (guanine(46)-N7)-methyltransferase activity"/>
    <property type="evidence" value="ECO:0007669"/>
    <property type="project" value="UniProtKB-UniRule"/>
</dbReference>
<keyword evidence="9" id="KW-1185">Reference proteome</keyword>
<evidence type="ECO:0000256" key="2">
    <source>
        <dbReference type="ARBA" id="ARBA00003015"/>
    </source>
</evidence>
<accession>A0A2K1P9E2</accession>
<dbReference type="PROSITE" id="PS51625">
    <property type="entry name" value="SAM_MT_TRMB"/>
    <property type="match status" value="1"/>
</dbReference>
<comment type="caution">
    <text evidence="7">Lacks conserved residue(s) required for the propagation of feature annotation.</text>
</comment>
<dbReference type="PANTHER" id="PTHR23417:SF14">
    <property type="entry name" value="PENTACOTRIPEPTIDE-REPEAT REGION OF PRORP DOMAIN-CONTAINING PROTEIN"/>
    <property type="match status" value="1"/>
</dbReference>
<dbReference type="EC" id="2.1.1.33" evidence="7"/>
<dbReference type="RefSeq" id="WP_103077146.1">
    <property type="nucleotide sequence ID" value="NZ_AZRN01000022.1"/>
</dbReference>
<comment type="catalytic activity">
    <reaction evidence="1 7">
        <text>guanosine(46) in tRNA + S-adenosyl-L-methionine = N(7)-methylguanosine(46) in tRNA + S-adenosyl-L-homocysteine</text>
        <dbReference type="Rhea" id="RHEA:42708"/>
        <dbReference type="Rhea" id="RHEA-COMP:10188"/>
        <dbReference type="Rhea" id="RHEA-COMP:10189"/>
        <dbReference type="ChEBI" id="CHEBI:57856"/>
        <dbReference type="ChEBI" id="CHEBI:59789"/>
        <dbReference type="ChEBI" id="CHEBI:74269"/>
        <dbReference type="ChEBI" id="CHEBI:74480"/>
        <dbReference type="EC" id="2.1.1.33"/>
    </reaction>
</comment>
<dbReference type="Gene3D" id="3.40.50.150">
    <property type="entry name" value="Vaccinia Virus protein VP39"/>
    <property type="match status" value="1"/>
</dbReference>
<keyword evidence="6 7" id="KW-0819">tRNA processing</keyword>
<gene>
    <name evidence="7" type="primary">trmB</name>
    <name evidence="8" type="ORF">X927_05975</name>
</gene>
<comment type="function">
    <text evidence="2 7">Catalyzes the formation of N(7)-methylguanine at position 46 (m7G46) in tRNA.</text>
</comment>
<feature type="binding site" evidence="7">
    <location>
        <begin position="182"/>
        <end position="185"/>
    </location>
    <ligand>
        <name>substrate</name>
    </ligand>
</feature>
<feature type="binding site" evidence="7">
    <location>
        <position position="116"/>
    </location>
    <ligand>
        <name>substrate</name>
    </ligand>
</feature>
<dbReference type="Proteomes" id="UP000236604">
    <property type="component" value="Unassembled WGS sequence"/>
</dbReference>
<dbReference type="HAMAP" id="MF_01057">
    <property type="entry name" value="tRNA_methyltr_TrmB"/>
    <property type="match status" value="1"/>
</dbReference>
<name>A0A2K1P9E2_9BACT</name>
<keyword evidence="5 7" id="KW-0949">S-adenosyl-L-methionine</keyword>
<comment type="similarity">
    <text evidence="7">Belongs to the class I-like SAM-binding methyltransferase superfamily. TrmB family.</text>
</comment>
<dbReference type="AlphaFoldDB" id="A0A2K1P9E2"/>
<evidence type="ECO:0000313" key="8">
    <source>
        <dbReference type="EMBL" id="PNR99337.1"/>
    </source>
</evidence>
<comment type="pathway">
    <text evidence="7">tRNA modification; N(7)-methylguanine-tRNA biosynthesis.</text>
</comment>
<sequence>MSSYSYLQMYQINPKDIKRYPLEWNKIFGNSNKLIVEIGFGGGEFLVSLAKENNNYNYIGIETSLTSCHKIKKKLFQNNLNNIQIILEDAKFAIRELFSDNSINKVIVNFPCPWPKSKHAKNRLFDEKFIDTLSSVLEEVDGKVILTTDVFWYASDVKEKFLNNGCFEVKNISEVNQLPFKTRYEKKWENEGRKKYLLIAQKRCKKTIKRLLEGDFDLPHQKIKKVDFDKLQSLVGFKKSCKNKTIVIKDIYTKLDGSEYLVKVFSEDEGYIQSYFVNVSKMKEGWLIKLDDIAKAYRTPAVKEAVNIIAKEIEN</sequence>
<dbReference type="InterPro" id="IPR055361">
    <property type="entry name" value="tRNA_methyltr_TrmB_bact"/>
</dbReference>
<evidence type="ECO:0000256" key="7">
    <source>
        <dbReference type="HAMAP-Rule" id="MF_01057"/>
    </source>
</evidence>
<organism evidence="8 9">
    <name type="scientific">Petrotoga mexicana DSM 14811</name>
    <dbReference type="NCBI Taxonomy" id="1122954"/>
    <lineage>
        <taxon>Bacteria</taxon>
        <taxon>Thermotogati</taxon>
        <taxon>Thermotogota</taxon>
        <taxon>Thermotogae</taxon>
        <taxon>Petrotogales</taxon>
        <taxon>Petrotogaceae</taxon>
        <taxon>Petrotoga</taxon>
    </lineage>
</organism>
<feature type="binding site" evidence="7">
    <location>
        <position position="62"/>
    </location>
    <ligand>
        <name>S-adenosyl-L-methionine</name>
        <dbReference type="ChEBI" id="CHEBI:59789"/>
    </ligand>
</feature>
<dbReference type="EMBL" id="AZRN01000022">
    <property type="protein sequence ID" value="PNR99337.1"/>
    <property type="molecule type" value="Genomic_DNA"/>
</dbReference>
<evidence type="ECO:0000256" key="3">
    <source>
        <dbReference type="ARBA" id="ARBA00022603"/>
    </source>
</evidence>
<dbReference type="Pfam" id="PF02390">
    <property type="entry name" value="Methyltransf_4"/>
    <property type="match status" value="1"/>
</dbReference>
<dbReference type="InterPro" id="IPR029063">
    <property type="entry name" value="SAM-dependent_MTases_sf"/>
</dbReference>
<reference evidence="8 9" key="1">
    <citation type="submission" date="2013-12" db="EMBL/GenBank/DDBJ databases">
        <title>Comparative genomics of Petrotoga isolates.</title>
        <authorList>
            <person name="Nesbo C.L."/>
            <person name="Charchuk R."/>
            <person name="Chow K."/>
        </authorList>
    </citation>
    <scope>NUCLEOTIDE SEQUENCE [LARGE SCALE GENOMIC DNA]</scope>
    <source>
        <strain evidence="8 9">DSM 14811</strain>
    </source>
</reference>